<accession>A0A8S9TST7</accession>
<name>A0A8S9TST7_PHYIN</name>
<dbReference type="AlphaFoldDB" id="A0A8S9TST7"/>
<organism evidence="2 3">
    <name type="scientific">Phytophthora infestans</name>
    <name type="common">Potato late blight agent</name>
    <name type="synonym">Botrytis infestans</name>
    <dbReference type="NCBI Taxonomy" id="4787"/>
    <lineage>
        <taxon>Eukaryota</taxon>
        <taxon>Sar</taxon>
        <taxon>Stramenopiles</taxon>
        <taxon>Oomycota</taxon>
        <taxon>Peronosporomycetes</taxon>
        <taxon>Peronosporales</taxon>
        <taxon>Peronosporaceae</taxon>
        <taxon>Phytophthora</taxon>
    </lineage>
</organism>
<comment type="caution">
    <text evidence="2">The sequence shown here is derived from an EMBL/GenBank/DDBJ whole genome shotgun (WGS) entry which is preliminary data.</text>
</comment>
<dbReference type="SUPFAM" id="SSF48403">
    <property type="entry name" value="Ankyrin repeat"/>
    <property type="match status" value="1"/>
</dbReference>
<evidence type="ECO:0000313" key="3">
    <source>
        <dbReference type="Proteomes" id="UP000704712"/>
    </source>
</evidence>
<dbReference type="SMART" id="SM00248">
    <property type="entry name" value="ANK"/>
    <property type="match status" value="8"/>
</dbReference>
<evidence type="ECO:0000256" key="1">
    <source>
        <dbReference type="SAM" id="MobiDB-lite"/>
    </source>
</evidence>
<dbReference type="Pfam" id="PF13637">
    <property type="entry name" value="Ank_4"/>
    <property type="match status" value="1"/>
</dbReference>
<dbReference type="InterPro" id="IPR036770">
    <property type="entry name" value="Ankyrin_rpt-contain_sf"/>
</dbReference>
<gene>
    <name evidence="2" type="ORF">GN958_ATG20808</name>
</gene>
<sequence length="678" mass="76065">MTSLTIVAGLLRHHRDPGPLQHVAPQISSFLGPPPCLSLSRACSLGSTKLLDWIWSSSPTSAASRPSTWSLHNFLRSDPHYNRDQFMESLKVAVRRKDLAVIKWLFAHFSGLEVPSDIMTLAASMKSLSILQFLLDSDASREGRENKRQKKRKVEANDSEMKKAEKMEPMPIGNHVVHWGENVLMSAVESECPQVVKWLHENVPLGDDERGLEQAVVFSLGKGSDEIAKILMPKGSCLLDYASSANMKVMELLLDCGYVKRDGDLASATFESLARFGRLDLMQQIVLLYSPPCQDSPLSSRIWRTAIEAACKNGYLTMLRWLLEHPLGREHRADLRLHRRSYILVHLAGRKSHVDIMQYVYDLSAADDVSDGHVVDMYEKELLYAILKDRYNVVKWLVENIPFSMDFYRDPWAWGIATAATYQRLNILKLFHEMTIDTTPNGASQAHQVAAWWSASQQAMDVAAGNGSVEMFQWLLSKHPSKVTEDAMNRAACGGHLEMVQWLHRNRSEGCTEKAMDGAASKGHFDVVKWLHAHRSEGCTINSAAMDEAAGNGHLEVVQWLHANRNEGCTIKAMDGAARCGHLNVIKWLHANRSEGCSAKAVQTAVDEGHLATLHWLHCHYPEHALTAINERVGGMSMFEMLLFLHVHFPQVITWDYVRQLNSNGVVSAWIADNYSSS</sequence>
<dbReference type="PANTHER" id="PTHR46586">
    <property type="entry name" value="ANKYRIN REPEAT-CONTAINING PROTEIN"/>
    <property type="match status" value="1"/>
</dbReference>
<dbReference type="SUPFAM" id="SSF140860">
    <property type="entry name" value="Pseudo ankyrin repeat-like"/>
    <property type="match status" value="1"/>
</dbReference>
<dbReference type="InterPro" id="IPR002110">
    <property type="entry name" value="Ankyrin_rpt"/>
</dbReference>
<dbReference type="Proteomes" id="UP000704712">
    <property type="component" value="Unassembled WGS sequence"/>
</dbReference>
<dbReference type="Pfam" id="PF12796">
    <property type="entry name" value="Ank_2"/>
    <property type="match status" value="1"/>
</dbReference>
<proteinExistence type="predicted"/>
<feature type="region of interest" description="Disordered" evidence="1">
    <location>
        <begin position="142"/>
        <end position="164"/>
    </location>
</feature>
<protein>
    <submittedName>
        <fullName evidence="2">Ankyrin repeats domain-containing protein</fullName>
    </submittedName>
</protein>
<reference evidence="2" key="1">
    <citation type="submission" date="2020-03" db="EMBL/GenBank/DDBJ databases">
        <title>Hybrid Assembly of Korean Phytophthora infestans isolates.</title>
        <authorList>
            <person name="Prokchorchik M."/>
            <person name="Lee Y."/>
            <person name="Seo J."/>
            <person name="Cho J.-H."/>
            <person name="Park Y.-E."/>
            <person name="Jang D.-C."/>
            <person name="Im J.-S."/>
            <person name="Choi J.-G."/>
            <person name="Park H.-J."/>
            <person name="Lee G.-B."/>
            <person name="Lee Y.-G."/>
            <person name="Hong S.-Y."/>
            <person name="Cho K."/>
            <person name="Sohn K.H."/>
        </authorList>
    </citation>
    <scope>NUCLEOTIDE SEQUENCE</scope>
    <source>
        <strain evidence="2">KR_2_A2</strain>
    </source>
</reference>
<dbReference type="Gene3D" id="1.25.40.20">
    <property type="entry name" value="Ankyrin repeat-containing domain"/>
    <property type="match status" value="2"/>
</dbReference>
<evidence type="ECO:0000313" key="2">
    <source>
        <dbReference type="EMBL" id="KAF4129997.1"/>
    </source>
</evidence>
<dbReference type="InterPro" id="IPR052050">
    <property type="entry name" value="SecEffector_AnkRepeat"/>
</dbReference>
<dbReference type="EMBL" id="JAACNO010002894">
    <property type="protein sequence ID" value="KAF4129997.1"/>
    <property type="molecule type" value="Genomic_DNA"/>
</dbReference>
<feature type="compositionally biased region" description="Basic and acidic residues" evidence="1">
    <location>
        <begin position="154"/>
        <end position="164"/>
    </location>
</feature>
<dbReference type="PANTHER" id="PTHR46586:SF3">
    <property type="entry name" value="ANKYRIN REPEAT-CONTAINING PROTEIN"/>
    <property type="match status" value="1"/>
</dbReference>